<evidence type="ECO:0000256" key="7">
    <source>
        <dbReference type="ARBA" id="ARBA00022801"/>
    </source>
</evidence>
<evidence type="ECO:0000256" key="1">
    <source>
        <dbReference type="ARBA" id="ARBA00001460"/>
    </source>
</evidence>
<dbReference type="OrthoDB" id="9795769at2"/>
<dbReference type="Proteomes" id="UP000184447">
    <property type="component" value="Unassembled WGS sequence"/>
</dbReference>
<keyword evidence="5 10" id="KW-0028">Amino-acid biosynthesis</keyword>
<evidence type="ECO:0000256" key="10">
    <source>
        <dbReference type="HAMAP-Rule" id="MF_01020"/>
    </source>
</evidence>
<dbReference type="PANTHER" id="PTHR42945:SF9">
    <property type="entry name" value="HISTIDINE BIOSYNTHESIS BIFUNCTIONAL PROTEIN HISIE"/>
    <property type="match status" value="1"/>
</dbReference>
<dbReference type="GO" id="GO:0004636">
    <property type="term" value="F:phosphoribosyl-ATP diphosphatase activity"/>
    <property type="evidence" value="ECO:0007669"/>
    <property type="project" value="UniProtKB-UniRule"/>
</dbReference>
<evidence type="ECO:0000313" key="12">
    <source>
        <dbReference type="Proteomes" id="UP000184447"/>
    </source>
</evidence>
<comment type="catalytic activity">
    <reaction evidence="1 10">
        <text>1-(5-phospho-beta-D-ribosyl)-ATP + H2O = 1-(5-phospho-beta-D-ribosyl)-5'-AMP + diphosphate + H(+)</text>
        <dbReference type="Rhea" id="RHEA:22828"/>
        <dbReference type="ChEBI" id="CHEBI:15377"/>
        <dbReference type="ChEBI" id="CHEBI:15378"/>
        <dbReference type="ChEBI" id="CHEBI:33019"/>
        <dbReference type="ChEBI" id="CHEBI:59457"/>
        <dbReference type="ChEBI" id="CHEBI:73183"/>
        <dbReference type="EC" id="3.6.1.31"/>
    </reaction>
</comment>
<comment type="similarity">
    <text evidence="10">Belongs to the PRA-PH family.</text>
</comment>
<keyword evidence="7 10" id="KW-0378">Hydrolase</keyword>
<keyword evidence="9 10" id="KW-0368">Histidine biosynthesis</keyword>
<dbReference type="SUPFAM" id="SSF101386">
    <property type="entry name" value="all-alpha NTP pyrophosphatases"/>
    <property type="match status" value="1"/>
</dbReference>
<organism evidence="11 12">
    <name type="scientific">Clostridium grantii DSM 8605</name>
    <dbReference type="NCBI Taxonomy" id="1121316"/>
    <lineage>
        <taxon>Bacteria</taxon>
        <taxon>Bacillati</taxon>
        <taxon>Bacillota</taxon>
        <taxon>Clostridia</taxon>
        <taxon>Eubacteriales</taxon>
        <taxon>Clostridiaceae</taxon>
        <taxon>Clostridium</taxon>
    </lineage>
</organism>
<comment type="pathway">
    <text evidence="3 10">Amino-acid biosynthesis; L-histidine biosynthesis; L-histidine from 5-phospho-alpha-D-ribose 1-diphosphate: step 2/9.</text>
</comment>
<dbReference type="STRING" id="1121316.SAMN02745207_02946"/>
<dbReference type="Pfam" id="PF01503">
    <property type="entry name" value="PRA-PH"/>
    <property type="match status" value="1"/>
</dbReference>
<dbReference type="EC" id="3.6.1.31" evidence="10"/>
<comment type="subcellular location">
    <subcellularLocation>
        <location evidence="2 10">Cytoplasm</location>
    </subcellularLocation>
</comment>
<dbReference type="HAMAP" id="MF_01020">
    <property type="entry name" value="HisE"/>
    <property type="match status" value="1"/>
</dbReference>
<dbReference type="GO" id="GO:0005737">
    <property type="term" value="C:cytoplasm"/>
    <property type="evidence" value="ECO:0007669"/>
    <property type="project" value="UniProtKB-SubCell"/>
</dbReference>
<evidence type="ECO:0000256" key="3">
    <source>
        <dbReference type="ARBA" id="ARBA00005204"/>
    </source>
</evidence>
<evidence type="ECO:0000256" key="9">
    <source>
        <dbReference type="ARBA" id="ARBA00023102"/>
    </source>
</evidence>
<dbReference type="GO" id="GO:0005524">
    <property type="term" value="F:ATP binding"/>
    <property type="evidence" value="ECO:0007669"/>
    <property type="project" value="UniProtKB-KW"/>
</dbReference>
<dbReference type="UniPathway" id="UPA00031">
    <property type="reaction ID" value="UER00007"/>
</dbReference>
<evidence type="ECO:0000256" key="5">
    <source>
        <dbReference type="ARBA" id="ARBA00022605"/>
    </source>
</evidence>
<evidence type="ECO:0000256" key="2">
    <source>
        <dbReference type="ARBA" id="ARBA00004496"/>
    </source>
</evidence>
<dbReference type="Gene3D" id="1.10.287.1080">
    <property type="entry name" value="MazG-like"/>
    <property type="match status" value="1"/>
</dbReference>
<dbReference type="EMBL" id="FQXM01000018">
    <property type="protein sequence ID" value="SHH87821.1"/>
    <property type="molecule type" value="Genomic_DNA"/>
</dbReference>
<evidence type="ECO:0000256" key="8">
    <source>
        <dbReference type="ARBA" id="ARBA00022840"/>
    </source>
</evidence>
<proteinExistence type="inferred from homology"/>
<keyword evidence="8 10" id="KW-0067">ATP-binding</keyword>
<protein>
    <recommendedName>
        <fullName evidence="10">Phosphoribosyl-ATP pyrophosphatase</fullName>
        <shortName evidence="10">PRA-PH</shortName>
        <ecNumber evidence="10">3.6.1.31</ecNumber>
    </recommendedName>
</protein>
<keyword evidence="4 10" id="KW-0963">Cytoplasm</keyword>
<sequence>MNNEGVLFDLYDVILDRKINPIEGSYTNYLFEKGLDKILKKFGEESIEVIIAAKDSNPEEVTSEICDLMYHLLVLMAENNVTMEMVFSELSERRKKLGNKKAERKEIEKL</sequence>
<keyword evidence="12" id="KW-1185">Reference proteome</keyword>
<dbReference type="InterPro" id="IPR008179">
    <property type="entry name" value="HisE"/>
</dbReference>
<name>A0A1M5WK27_9CLOT</name>
<gene>
    <name evidence="10" type="primary">hisE</name>
    <name evidence="11" type="ORF">SAMN02745207_02946</name>
</gene>
<dbReference type="NCBIfam" id="TIGR03188">
    <property type="entry name" value="histidine_hisI"/>
    <property type="match status" value="1"/>
</dbReference>
<keyword evidence="6 10" id="KW-0547">Nucleotide-binding</keyword>
<accession>A0A1M5WK27</accession>
<dbReference type="RefSeq" id="WP_073339171.1">
    <property type="nucleotide sequence ID" value="NZ_FQXM01000018.1"/>
</dbReference>
<dbReference type="AlphaFoldDB" id="A0A1M5WK27"/>
<dbReference type="InterPro" id="IPR021130">
    <property type="entry name" value="PRib-ATP_PPHydrolase-like"/>
</dbReference>
<dbReference type="CDD" id="cd11534">
    <property type="entry name" value="NTP-PPase_HisIE_like"/>
    <property type="match status" value="1"/>
</dbReference>
<dbReference type="GO" id="GO:0000105">
    <property type="term" value="P:L-histidine biosynthetic process"/>
    <property type="evidence" value="ECO:0007669"/>
    <property type="project" value="UniProtKB-UniRule"/>
</dbReference>
<evidence type="ECO:0000313" key="11">
    <source>
        <dbReference type="EMBL" id="SHH87821.1"/>
    </source>
</evidence>
<dbReference type="PANTHER" id="PTHR42945">
    <property type="entry name" value="HISTIDINE BIOSYNTHESIS BIFUNCTIONAL PROTEIN"/>
    <property type="match status" value="1"/>
</dbReference>
<evidence type="ECO:0000256" key="4">
    <source>
        <dbReference type="ARBA" id="ARBA00022490"/>
    </source>
</evidence>
<reference evidence="11 12" key="1">
    <citation type="submission" date="2016-11" db="EMBL/GenBank/DDBJ databases">
        <authorList>
            <person name="Jaros S."/>
            <person name="Januszkiewicz K."/>
            <person name="Wedrychowicz H."/>
        </authorList>
    </citation>
    <scope>NUCLEOTIDE SEQUENCE [LARGE SCALE GENOMIC DNA]</scope>
    <source>
        <strain evidence="11 12">DSM 8605</strain>
    </source>
</reference>
<evidence type="ECO:0000256" key="6">
    <source>
        <dbReference type="ARBA" id="ARBA00022741"/>
    </source>
</evidence>